<proteinExistence type="predicted"/>
<protein>
    <submittedName>
        <fullName evidence="2">Uncharacterized protein</fullName>
    </submittedName>
</protein>
<keyword evidence="3" id="KW-1185">Reference proteome</keyword>
<evidence type="ECO:0000256" key="1">
    <source>
        <dbReference type="SAM" id="MobiDB-lite"/>
    </source>
</evidence>
<dbReference type="Proteomes" id="UP000324222">
    <property type="component" value="Unassembled WGS sequence"/>
</dbReference>
<comment type="caution">
    <text evidence="2">The sequence shown here is derived from an EMBL/GenBank/DDBJ whole genome shotgun (WGS) entry which is preliminary data.</text>
</comment>
<accession>A0A5B7EB48</accession>
<name>A0A5B7EB48_PORTR</name>
<dbReference type="EMBL" id="VSRR010002439">
    <property type="protein sequence ID" value="MPC31460.1"/>
    <property type="molecule type" value="Genomic_DNA"/>
</dbReference>
<dbReference type="AlphaFoldDB" id="A0A5B7EB48"/>
<gene>
    <name evidence="2" type="ORF">E2C01_024749</name>
</gene>
<evidence type="ECO:0000313" key="2">
    <source>
        <dbReference type="EMBL" id="MPC31460.1"/>
    </source>
</evidence>
<reference evidence="2 3" key="1">
    <citation type="submission" date="2019-05" db="EMBL/GenBank/DDBJ databases">
        <title>Another draft genome of Portunus trituberculatus and its Hox gene families provides insights of decapod evolution.</title>
        <authorList>
            <person name="Jeong J.-H."/>
            <person name="Song I."/>
            <person name="Kim S."/>
            <person name="Choi T."/>
            <person name="Kim D."/>
            <person name="Ryu S."/>
            <person name="Kim W."/>
        </authorList>
    </citation>
    <scope>NUCLEOTIDE SEQUENCE [LARGE SCALE GENOMIC DNA]</scope>
    <source>
        <tissue evidence="2">Muscle</tissue>
    </source>
</reference>
<organism evidence="2 3">
    <name type="scientific">Portunus trituberculatus</name>
    <name type="common">Swimming crab</name>
    <name type="synonym">Neptunus trituberculatus</name>
    <dbReference type="NCBI Taxonomy" id="210409"/>
    <lineage>
        <taxon>Eukaryota</taxon>
        <taxon>Metazoa</taxon>
        <taxon>Ecdysozoa</taxon>
        <taxon>Arthropoda</taxon>
        <taxon>Crustacea</taxon>
        <taxon>Multicrustacea</taxon>
        <taxon>Malacostraca</taxon>
        <taxon>Eumalacostraca</taxon>
        <taxon>Eucarida</taxon>
        <taxon>Decapoda</taxon>
        <taxon>Pleocyemata</taxon>
        <taxon>Brachyura</taxon>
        <taxon>Eubrachyura</taxon>
        <taxon>Portunoidea</taxon>
        <taxon>Portunidae</taxon>
        <taxon>Portuninae</taxon>
        <taxon>Portunus</taxon>
    </lineage>
</organism>
<feature type="region of interest" description="Disordered" evidence="1">
    <location>
        <begin position="38"/>
        <end position="61"/>
    </location>
</feature>
<sequence>MFPEANPPEGLARCDNSFKPPTGFYVAARLAASVTVHSPFSLSQRERGGGGGGLKKRLDRPTDIECDDTRVSRYRAGVGSRSVVGSKRRSERMMYKGQLL</sequence>
<evidence type="ECO:0000313" key="3">
    <source>
        <dbReference type="Proteomes" id="UP000324222"/>
    </source>
</evidence>